<keyword evidence="3 6" id="KW-0560">Oxidoreductase</keyword>
<dbReference type="InterPro" id="IPR013328">
    <property type="entry name" value="6PGD_dom2"/>
</dbReference>
<keyword evidence="4 6" id="KW-0520">NAD</keyword>
<proteinExistence type="inferred from homology"/>
<comment type="pathway">
    <text evidence="6">Amino-acid degradation; L-valine degradation.</text>
</comment>
<feature type="domain" description="6-phosphogluconate dehydrogenase NADP-binding" evidence="7">
    <location>
        <begin position="2"/>
        <end position="169"/>
    </location>
</feature>
<comment type="catalytic activity">
    <reaction evidence="6">
        <text>3-hydroxy-2-methylpropanoate + NAD(+) = 2-methyl-3-oxopropanoate + NADH + H(+)</text>
        <dbReference type="Rhea" id="RHEA:17681"/>
        <dbReference type="ChEBI" id="CHEBI:11805"/>
        <dbReference type="ChEBI" id="CHEBI:15378"/>
        <dbReference type="ChEBI" id="CHEBI:57540"/>
        <dbReference type="ChEBI" id="CHEBI:57700"/>
        <dbReference type="ChEBI" id="CHEBI:57945"/>
        <dbReference type="EC" id="1.1.1.31"/>
    </reaction>
</comment>
<dbReference type="STRING" id="44933.SAMN05660971_04312"/>
<dbReference type="AlphaFoldDB" id="A0A1M7MRD8"/>
<evidence type="ECO:0000313" key="12">
    <source>
        <dbReference type="Proteomes" id="UP000321726"/>
    </source>
</evidence>
<dbReference type="FunFam" id="1.10.1040.10:FF:000006">
    <property type="entry name" value="3-hydroxyisobutyrate dehydrogenase"/>
    <property type="match status" value="1"/>
</dbReference>
<dbReference type="InterPro" id="IPR002204">
    <property type="entry name" value="3-OH-isobutyrate_DH-rel_CS"/>
</dbReference>
<sequence>MKIAFIGLGNMGAPMATNLIKAGFEVHVFDLVEEALKALEAEGATVGRSALEITDGADVVVSMLPAGRHVRGLYLGTDSLGTDSEPGLFSRLSSGPLIIDASTISPDDARVVGAAATEHGLRYLDAPVSGGIGGAQAGTLTFIVGGVAEDFESARPVLEAMGKNIFHAGSVGSGQVAKICNNMLLGILMSGTAEALALGVRNGMDPAVLSEIMKQSSGGNWALNVYNPWPGVMEGSAASRDYRGGFLTDLMIKDLGLAWQLALESGAPVPMGSEARNLFMQHSAQGNGKLDFSSIQWFYRAGMES</sequence>
<evidence type="ECO:0000313" key="10">
    <source>
        <dbReference type="EMBL" id="SHM93559.1"/>
    </source>
</evidence>
<dbReference type="GO" id="GO:0006574">
    <property type="term" value="P:L-valine catabolic process"/>
    <property type="evidence" value="ECO:0007669"/>
    <property type="project" value="UniProtKB-UniPathway"/>
</dbReference>
<dbReference type="PANTHER" id="PTHR22981:SF7">
    <property type="entry name" value="3-HYDROXYISOBUTYRATE DEHYDROGENASE, MITOCHONDRIAL"/>
    <property type="match status" value="1"/>
</dbReference>
<dbReference type="EMBL" id="BJXU01000182">
    <property type="protein sequence ID" value="GEN25997.1"/>
    <property type="molecule type" value="Genomic_DNA"/>
</dbReference>
<dbReference type="InterPro" id="IPR029154">
    <property type="entry name" value="HIBADH-like_NADP-bd"/>
</dbReference>
<dbReference type="InterPro" id="IPR015815">
    <property type="entry name" value="HIBADH-related"/>
</dbReference>
<dbReference type="Proteomes" id="UP000184123">
    <property type="component" value="Unassembled WGS sequence"/>
</dbReference>
<dbReference type="RefSeq" id="WP_073437278.1">
    <property type="nucleotide sequence ID" value="NZ_BJXU01000182.1"/>
</dbReference>
<dbReference type="Gene3D" id="1.10.1040.10">
    <property type="entry name" value="N-(1-d-carboxylethyl)-l-norvaline Dehydrogenase, domain 2"/>
    <property type="match status" value="1"/>
</dbReference>
<dbReference type="Pfam" id="PF03446">
    <property type="entry name" value="NAD_binding_2"/>
    <property type="match status" value="1"/>
</dbReference>
<reference evidence="10 11" key="1">
    <citation type="submission" date="2016-11" db="EMBL/GenBank/DDBJ databases">
        <authorList>
            <person name="Jaros S."/>
            <person name="Januszkiewicz K."/>
            <person name="Wedrychowicz H."/>
        </authorList>
    </citation>
    <scope>NUCLEOTIDE SEQUENCE [LARGE SCALE GENOMIC DNA]</scope>
    <source>
        <strain evidence="10 11">DSM 4740</strain>
    </source>
</reference>
<dbReference type="Pfam" id="PF14833">
    <property type="entry name" value="NAD_binding_11"/>
    <property type="match status" value="1"/>
</dbReference>
<evidence type="ECO:0000256" key="1">
    <source>
        <dbReference type="ARBA" id="ARBA00009080"/>
    </source>
</evidence>
<accession>A0A1M7MRD8</accession>
<dbReference type="GO" id="GO:0008442">
    <property type="term" value="F:3-hydroxyisobutyrate dehydrogenase activity"/>
    <property type="evidence" value="ECO:0007669"/>
    <property type="project" value="UniProtKB-EC"/>
</dbReference>
<name>A0A1M7MRD8_9GAMM</name>
<dbReference type="InterPro" id="IPR011548">
    <property type="entry name" value="HIBADH"/>
</dbReference>
<evidence type="ECO:0000313" key="9">
    <source>
        <dbReference type="EMBL" id="GEN25997.1"/>
    </source>
</evidence>
<evidence type="ECO:0000313" key="11">
    <source>
        <dbReference type="Proteomes" id="UP000184123"/>
    </source>
</evidence>
<keyword evidence="2 6" id="KW-0101">Branched-chain amino acid catabolism</keyword>
<evidence type="ECO:0000256" key="3">
    <source>
        <dbReference type="ARBA" id="ARBA00023002"/>
    </source>
</evidence>
<evidence type="ECO:0000259" key="8">
    <source>
        <dbReference type="Pfam" id="PF14833"/>
    </source>
</evidence>
<dbReference type="PIRSF" id="PIRSF000103">
    <property type="entry name" value="HIBADH"/>
    <property type="match status" value="1"/>
</dbReference>
<dbReference type="PROSITE" id="PS00895">
    <property type="entry name" value="3_HYDROXYISOBUT_DH"/>
    <property type="match status" value="1"/>
</dbReference>
<evidence type="ECO:0000256" key="6">
    <source>
        <dbReference type="RuleBase" id="RU910714"/>
    </source>
</evidence>
<dbReference type="EC" id="1.1.1.31" evidence="6"/>
<keyword evidence="12" id="KW-1185">Reference proteome</keyword>
<dbReference type="InterPro" id="IPR036291">
    <property type="entry name" value="NAD(P)-bd_dom_sf"/>
</dbReference>
<dbReference type="SUPFAM" id="SSF51735">
    <property type="entry name" value="NAD(P)-binding Rossmann-fold domains"/>
    <property type="match status" value="1"/>
</dbReference>
<evidence type="ECO:0000259" key="7">
    <source>
        <dbReference type="Pfam" id="PF03446"/>
    </source>
</evidence>
<organism evidence="10 11">
    <name type="scientific">Halomonas cupida</name>
    <dbReference type="NCBI Taxonomy" id="44933"/>
    <lineage>
        <taxon>Bacteria</taxon>
        <taxon>Pseudomonadati</taxon>
        <taxon>Pseudomonadota</taxon>
        <taxon>Gammaproteobacteria</taxon>
        <taxon>Oceanospirillales</taxon>
        <taxon>Halomonadaceae</taxon>
        <taxon>Halomonas</taxon>
    </lineage>
</organism>
<dbReference type="PANTHER" id="PTHR22981">
    <property type="entry name" value="3-HYDROXYISOBUTYRATE DEHYDROGENASE-RELATED"/>
    <property type="match status" value="1"/>
</dbReference>
<protein>
    <recommendedName>
        <fullName evidence="6">3-hydroxyisobutyrate dehydrogenase</fullName>
        <shortName evidence="6">HIBADH</shortName>
        <ecNumber evidence="6">1.1.1.31</ecNumber>
    </recommendedName>
</protein>
<dbReference type="Gene3D" id="3.40.50.720">
    <property type="entry name" value="NAD(P)-binding Rossmann-like Domain"/>
    <property type="match status" value="1"/>
</dbReference>
<dbReference type="Proteomes" id="UP000321726">
    <property type="component" value="Unassembled WGS sequence"/>
</dbReference>
<dbReference type="SUPFAM" id="SSF48179">
    <property type="entry name" value="6-phosphogluconate dehydrogenase C-terminal domain-like"/>
    <property type="match status" value="1"/>
</dbReference>
<evidence type="ECO:0000256" key="5">
    <source>
        <dbReference type="PIRSR" id="PIRSR000103-1"/>
    </source>
</evidence>
<dbReference type="GO" id="GO:0050661">
    <property type="term" value="F:NADP binding"/>
    <property type="evidence" value="ECO:0007669"/>
    <property type="project" value="InterPro"/>
</dbReference>
<dbReference type="InterPro" id="IPR008927">
    <property type="entry name" value="6-PGluconate_DH-like_C_sf"/>
</dbReference>
<feature type="active site" evidence="5">
    <location>
        <position position="178"/>
    </location>
</feature>
<comment type="similarity">
    <text evidence="1 6">Belongs to the HIBADH-related family.</text>
</comment>
<dbReference type="EMBL" id="FRCA01000019">
    <property type="protein sequence ID" value="SHM93559.1"/>
    <property type="molecule type" value="Genomic_DNA"/>
</dbReference>
<evidence type="ECO:0000256" key="4">
    <source>
        <dbReference type="ARBA" id="ARBA00023027"/>
    </source>
</evidence>
<feature type="domain" description="3-hydroxyisobutyrate dehydrogenase-like NAD-binding" evidence="8">
    <location>
        <begin position="172"/>
        <end position="295"/>
    </location>
</feature>
<dbReference type="NCBIfam" id="TIGR01692">
    <property type="entry name" value="HIBADH"/>
    <property type="match status" value="1"/>
</dbReference>
<dbReference type="InterPro" id="IPR006115">
    <property type="entry name" value="6PGDH_NADP-bd"/>
</dbReference>
<dbReference type="OrthoDB" id="9786703at2"/>
<dbReference type="UniPathway" id="UPA00362"/>
<evidence type="ECO:0000256" key="2">
    <source>
        <dbReference type="ARBA" id="ARBA00022456"/>
    </source>
</evidence>
<dbReference type="GO" id="GO:0051287">
    <property type="term" value="F:NAD binding"/>
    <property type="evidence" value="ECO:0007669"/>
    <property type="project" value="InterPro"/>
</dbReference>
<reference evidence="9 12" key="2">
    <citation type="submission" date="2019-07" db="EMBL/GenBank/DDBJ databases">
        <title>Whole genome shotgun sequence of Halomonas cupida NBRC 102219.</title>
        <authorList>
            <person name="Hosoyama A."/>
            <person name="Uohara A."/>
            <person name="Ohji S."/>
            <person name="Ichikawa N."/>
        </authorList>
    </citation>
    <scope>NUCLEOTIDE SEQUENCE [LARGE SCALE GENOMIC DNA]</scope>
    <source>
        <strain evidence="9 12">NBRC 102219</strain>
    </source>
</reference>
<gene>
    <name evidence="9" type="primary">mmsB_2</name>
    <name evidence="9" type="ORF">HCU01_39460</name>
    <name evidence="10" type="ORF">SAMN05660971_04312</name>
</gene>